<protein>
    <submittedName>
        <fullName evidence="1">Uncharacterized protein</fullName>
    </submittedName>
</protein>
<organism evidence="1 2">
    <name type="scientific">Ilyodon furcidens</name>
    <name type="common">goldbreast splitfin</name>
    <dbReference type="NCBI Taxonomy" id="33524"/>
    <lineage>
        <taxon>Eukaryota</taxon>
        <taxon>Metazoa</taxon>
        <taxon>Chordata</taxon>
        <taxon>Craniata</taxon>
        <taxon>Vertebrata</taxon>
        <taxon>Euteleostomi</taxon>
        <taxon>Actinopterygii</taxon>
        <taxon>Neopterygii</taxon>
        <taxon>Teleostei</taxon>
        <taxon>Neoteleostei</taxon>
        <taxon>Acanthomorphata</taxon>
        <taxon>Ovalentaria</taxon>
        <taxon>Atherinomorphae</taxon>
        <taxon>Cyprinodontiformes</taxon>
        <taxon>Goodeidae</taxon>
        <taxon>Ilyodon</taxon>
    </lineage>
</organism>
<dbReference type="EMBL" id="JAHRIQ010011701">
    <property type="protein sequence ID" value="MEQ2223952.1"/>
    <property type="molecule type" value="Genomic_DNA"/>
</dbReference>
<sequence>MREAVISSFTVPQIQSDITQAHTSVYHISVPLSSDVLTSIPSIRAHLAIAATPEKPIQTAAPHRHGMLAKGDGVLSGATTSPHHRCPSCCLLAFTQQGWCPSWVARQHSDHF</sequence>
<evidence type="ECO:0000313" key="1">
    <source>
        <dbReference type="EMBL" id="MEQ2223952.1"/>
    </source>
</evidence>
<name>A0ABV0STN5_9TELE</name>
<comment type="caution">
    <text evidence="1">The sequence shown here is derived from an EMBL/GenBank/DDBJ whole genome shotgun (WGS) entry which is preliminary data.</text>
</comment>
<dbReference type="Proteomes" id="UP001482620">
    <property type="component" value="Unassembled WGS sequence"/>
</dbReference>
<accession>A0ABV0STN5</accession>
<gene>
    <name evidence="1" type="ORF">ILYODFUR_002446</name>
</gene>
<proteinExistence type="predicted"/>
<keyword evidence="2" id="KW-1185">Reference proteome</keyword>
<evidence type="ECO:0000313" key="2">
    <source>
        <dbReference type="Proteomes" id="UP001482620"/>
    </source>
</evidence>
<reference evidence="1 2" key="1">
    <citation type="submission" date="2021-06" db="EMBL/GenBank/DDBJ databases">
        <authorList>
            <person name="Palmer J.M."/>
        </authorList>
    </citation>
    <scope>NUCLEOTIDE SEQUENCE [LARGE SCALE GENOMIC DNA]</scope>
    <source>
        <strain evidence="2">if_2019</strain>
        <tissue evidence="1">Muscle</tissue>
    </source>
</reference>